<dbReference type="Proteomes" id="UP000557772">
    <property type="component" value="Unassembled WGS sequence"/>
</dbReference>
<reference evidence="4 5" key="1">
    <citation type="submission" date="2020-05" db="EMBL/GenBank/DDBJ databases">
        <title>Flexivirga sp. ID2601S isolated from air conditioner.</title>
        <authorList>
            <person name="Kim D.H."/>
        </authorList>
    </citation>
    <scope>NUCLEOTIDE SEQUENCE [LARGE SCALE GENOMIC DNA]</scope>
    <source>
        <strain evidence="4 5">ID2601S</strain>
    </source>
</reference>
<keyword evidence="5" id="KW-1185">Reference proteome</keyword>
<dbReference type="GO" id="GO:0004519">
    <property type="term" value="F:endonuclease activity"/>
    <property type="evidence" value="ECO:0007669"/>
    <property type="project" value="InterPro"/>
</dbReference>
<comment type="caution">
    <text evidence="4">The sequence shown here is derived from an EMBL/GenBank/DDBJ whole genome shotgun (WGS) entry which is preliminary data.</text>
</comment>
<name>A0A849AHH6_9MICO</name>
<dbReference type="EMBL" id="JABENB010000001">
    <property type="protein sequence ID" value="NNG39905.1"/>
    <property type="molecule type" value="Genomic_DNA"/>
</dbReference>
<dbReference type="RefSeq" id="WP_171155090.1">
    <property type="nucleotide sequence ID" value="NZ_JABENB010000001.1"/>
</dbReference>
<dbReference type="AlphaFoldDB" id="A0A849AHH6"/>
<dbReference type="InterPro" id="IPR003870">
    <property type="entry name" value="DUF222"/>
</dbReference>
<dbReference type="Pfam" id="PF02720">
    <property type="entry name" value="DUF222"/>
    <property type="match status" value="1"/>
</dbReference>
<evidence type="ECO:0000313" key="5">
    <source>
        <dbReference type="Proteomes" id="UP000557772"/>
    </source>
</evidence>
<feature type="region of interest" description="Disordered" evidence="2">
    <location>
        <begin position="397"/>
        <end position="441"/>
    </location>
</feature>
<feature type="domain" description="HNH nuclease" evidence="3">
    <location>
        <begin position="335"/>
        <end position="385"/>
    </location>
</feature>
<dbReference type="CDD" id="cd00085">
    <property type="entry name" value="HNHc"/>
    <property type="match status" value="1"/>
</dbReference>
<evidence type="ECO:0000259" key="3">
    <source>
        <dbReference type="SMART" id="SM00507"/>
    </source>
</evidence>
<proteinExistence type="inferred from homology"/>
<evidence type="ECO:0000313" key="4">
    <source>
        <dbReference type="EMBL" id="NNG39905.1"/>
    </source>
</evidence>
<dbReference type="InterPro" id="IPR002711">
    <property type="entry name" value="HNH"/>
</dbReference>
<evidence type="ECO:0000256" key="2">
    <source>
        <dbReference type="SAM" id="MobiDB-lite"/>
    </source>
</evidence>
<dbReference type="Pfam" id="PF01844">
    <property type="entry name" value="HNH"/>
    <property type="match status" value="1"/>
</dbReference>
<organism evidence="4 5">
    <name type="scientific">Flexivirga aerilata</name>
    <dbReference type="NCBI Taxonomy" id="1656889"/>
    <lineage>
        <taxon>Bacteria</taxon>
        <taxon>Bacillati</taxon>
        <taxon>Actinomycetota</taxon>
        <taxon>Actinomycetes</taxon>
        <taxon>Micrococcales</taxon>
        <taxon>Dermacoccaceae</taxon>
        <taxon>Flexivirga</taxon>
    </lineage>
</organism>
<sequence length="441" mass="47368">MIDILATTTTGSHPTPAEDLRRVIASLPALEATSDPEDCLALIRTLEELKNVASAVQASLTVTVHDAQLARDRARGLSAADSARVAGQQVAFARRQSPHRGSRLLGLARAITHELPATRGAMRRGLIGEHQAFVICRETSHLRRDHRQQVDQHVAKHLGGVSDRRLEQLARARAYELDPGGAVTRRANAEHDRYVSLRPAPDCMTLLTALLPVKDGVGCCAALKQAADAARPEGDERGRGQVMADTLVERVTGRAPADGVDVQVKLLMPLATLIGASPDAAVLDGFGPVPADLAREIVAHPDGERSRCFLRRMFTAPGTGELVAMESPARVFPKLLAELIAARDQLCRTPFCGAPIRHTDHILRHVDGGVTSYDNGQGLCERCNYVKEHPDLRVTGDARRTTASTAGFDIESRPPPLPGRPVSPIQPNGPRTLAPPSMVSA</sequence>
<dbReference type="InterPro" id="IPR003615">
    <property type="entry name" value="HNH_nuc"/>
</dbReference>
<protein>
    <submittedName>
        <fullName evidence="4">DUF222 domain-containing protein</fullName>
    </submittedName>
</protein>
<gene>
    <name evidence="4" type="ORF">HJ588_11545</name>
</gene>
<dbReference type="SMART" id="SM00507">
    <property type="entry name" value="HNHc"/>
    <property type="match status" value="1"/>
</dbReference>
<dbReference type="GO" id="GO:0003676">
    <property type="term" value="F:nucleic acid binding"/>
    <property type="evidence" value="ECO:0007669"/>
    <property type="project" value="InterPro"/>
</dbReference>
<evidence type="ECO:0000256" key="1">
    <source>
        <dbReference type="ARBA" id="ARBA00023450"/>
    </source>
</evidence>
<dbReference type="GO" id="GO:0008270">
    <property type="term" value="F:zinc ion binding"/>
    <property type="evidence" value="ECO:0007669"/>
    <property type="project" value="InterPro"/>
</dbReference>
<accession>A0A849AHH6</accession>
<comment type="similarity">
    <text evidence="1">Belongs to the Rv1128c/1148c/1588c/1702c/1945/3466 family.</text>
</comment>